<gene>
    <name evidence="1" type="ORF">Tci_920433</name>
</gene>
<feature type="non-terminal residue" evidence="1">
    <location>
        <position position="100"/>
    </location>
</feature>
<name>A0A699WVE2_TANCI</name>
<evidence type="ECO:0008006" key="2">
    <source>
        <dbReference type="Google" id="ProtNLM"/>
    </source>
</evidence>
<reference evidence="1" key="1">
    <citation type="journal article" date="2019" name="Sci. Rep.">
        <title>Draft genome of Tanacetum cinerariifolium, the natural source of mosquito coil.</title>
        <authorList>
            <person name="Yamashiro T."/>
            <person name="Shiraishi A."/>
            <person name="Satake H."/>
            <person name="Nakayama K."/>
        </authorList>
    </citation>
    <scope>NUCLEOTIDE SEQUENCE</scope>
</reference>
<organism evidence="1">
    <name type="scientific">Tanacetum cinerariifolium</name>
    <name type="common">Dalmatian daisy</name>
    <name type="synonym">Chrysanthemum cinerariifolium</name>
    <dbReference type="NCBI Taxonomy" id="118510"/>
    <lineage>
        <taxon>Eukaryota</taxon>
        <taxon>Viridiplantae</taxon>
        <taxon>Streptophyta</taxon>
        <taxon>Embryophyta</taxon>
        <taxon>Tracheophyta</taxon>
        <taxon>Spermatophyta</taxon>
        <taxon>Magnoliopsida</taxon>
        <taxon>eudicotyledons</taxon>
        <taxon>Gunneridae</taxon>
        <taxon>Pentapetalae</taxon>
        <taxon>asterids</taxon>
        <taxon>campanulids</taxon>
        <taxon>Asterales</taxon>
        <taxon>Asteraceae</taxon>
        <taxon>Asteroideae</taxon>
        <taxon>Anthemideae</taxon>
        <taxon>Anthemidinae</taxon>
        <taxon>Tanacetum</taxon>
    </lineage>
</organism>
<evidence type="ECO:0000313" key="1">
    <source>
        <dbReference type="EMBL" id="GFD48464.1"/>
    </source>
</evidence>
<comment type="caution">
    <text evidence="1">The sequence shown here is derived from an EMBL/GenBank/DDBJ whole genome shotgun (WGS) entry which is preliminary data.</text>
</comment>
<protein>
    <recommendedName>
        <fullName evidence="2">Reverse transcriptase domain-containing protein</fullName>
    </recommendedName>
</protein>
<dbReference type="EMBL" id="BKCJ011722679">
    <property type="protein sequence ID" value="GFD48464.1"/>
    <property type="molecule type" value="Genomic_DNA"/>
</dbReference>
<proteinExistence type="predicted"/>
<feature type="non-terminal residue" evidence="1">
    <location>
        <position position="1"/>
    </location>
</feature>
<sequence length="100" mass="11476">DECFDLGGAVDKINDFEDGYYDSKGDILYLECLLNDDLVHRDPSIPAMSVASILEGFIDEPPFKENDDVFDLDPKSDDWKKILYDAPILMTEDKIFDHRI</sequence>
<accession>A0A699WVE2</accession>
<dbReference type="AlphaFoldDB" id="A0A699WVE2"/>